<keyword evidence="3" id="KW-0862">Zinc</keyword>
<proteinExistence type="predicted"/>
<dbReference type="PROSITE" id="PS50865">
    <property type="entry name" value="ZF_MYND_2"/>
    <property type="match status" value="1"/>
</dbReference>
<dbReference type="GO" id="GO:0005634">
    <property type="term" value="C:nucleus"/>
    <property type="evidence" value="ECO:0007669"/>
    <property type="project" value="TreeGrafter"/>
</dbReference>
<dbReference type="SUPFAM" id="SSF144232">
    <property type="entry name" value="HIT/MYND zinc finger-like"/>
    <property type="match status" value="1"/>
</dbReference>
<keyword evidence="1" id="KW-0479">Metal-binding</keyword>
<evidence type="ECO:0000256" key="1">
    <source>
        <dbReference type="ARBA" id="ARBA00022723"/>
    </source>
</evidence>
<sequence>MADCQRSRVELGSLVKFDKEWMKESRFFPSKVGGKPAWLDLKNISIDVNCGVCSNPCIFLCQLYAPLDDQENAFHRTIFVFVCTNPNCCEMNKCENFKVFRCQLPEVNEFFVPEEPNDDESWHPECTIGKFNDTCEVCGCLGKYRCGKCKLVRYCSKSHQILDWKSGHGQICGTGEKKTNNSNILFPEYDVITSPENDSEDEDEPIEKTEEQVLKEFEELYKSGRAGTMQDVPVEMFGKLAEAKETDKYLRKFKERLTICPDQVLRYERGGEPLWIAEPKMKVEDVPNCELCGGQRQFEFQILSTMLNYFDLDSLDKSLDWGNLLVFTCKNNCFDGPSYKKEYLWKQDV</sequence>
<dbReference type="Pfam" id="PF01753">
    <property type="entry name" value="zf-MYND"/>
    <property type="match status" value="1"/>
</dbReference>
<gene>
    <name evidence="6" type="ORF">RUM43_011378</name>
</gene>
<dbReference type="PANTHER" id="PTHR12298:SF4">
    <property type="entry name" value="PROGRAMMED CELL DEATH PROTEIN 2"/>
    <property type="match status" value="1"/>
</dbReference>
<comment type="caution">
    <text evidence="6">The sequence shown here is derived from an EMBL/GenBank/DDBJ whole genome shotgun (WGS) entry which is preliminary data.</text>
</comment>
<dbReference type="PROSITE" id="PS01360">
    <property type="entry name" value="ZF_MYND_1"/>
    <property type="match status" value="1"/>
</dbReference>
<dbReference type="PANTHER" id="PTHR12298">
    <property type="entry name" value="PCDC2 PROGRAMMED CELL DEATH PROTEIN 2 -RELATED"/>
    <property type="match status" value="1"/>
</dbReference>
<dbReference type="AlphaFoldDB" id="A0AAN8P8Y2"/>
<organism evidence="6 7">
    <name type="scientific">Polyplax serrata</name>
    <name type="common">Common mouse louse</name>
    <dbReference type="NCBI Taxonomy" id="468196"/>
    <lineage>
        <taxon>Eukaryota</taxon>
        <taxon>Metazoa</taxon>
        <taxon>Ecdysozoa</taxon>
        <taxon>Arthropoda</taxon>
        <taxon>Hexapoda</taxon>
        <taxon>Insecta</taxon>
        <taxon>Pterygota</taxon>
        <taxon>Neoptera</taxon>
        <taxon>Paraneoptera</taxon>
        <taxon>Psocodea</taxon>
        <taxon>Troctomorpha</taxon>
        <taxon>Phthiraptera</taxon>
        <taxon>Anoplura</taxon>
        <taxon>Polyplacidae</taxon>
        <taxon>Polyplax</taxon>
    </lineage>
</organism>
<dbReference type="EMBL" id="JAWJWE010000039">
    <property type="protein sequence ID" value="KAK6621072.1"/>
    <property type="molecule type" value="Genomic_DNA"/>
</dbReference>
<dbReference type="InterPro" id="IPR002893">
    <property type="entry name" value="Znf_MYND"/>
</dbReference>
<feature type="domain" description="MYND-type" evidence="5">
    <location>
        <begin position="135"/>
        <end position="172"/>
    </location>
</feature>
<evidence type="ECO:0000313" key="7">
    <source>
        <dbReference type="Proteomes" id="UP001372834"/>
    </source>
</evidence>
<reference evidence="6 7" key="1">
    <citation type="submission" date="2023-10" db="EMBL/GenBank/DDBJ databases">
        <title>Genomes of two closely related lineages of the louse Polyplax serrata with different host specificities.</title>
        <authorList>
            <person name="Martinu J."/>
            <person name="Tarabai H."/>
            <person name="Stefka J."/>
            <person name="Hypsa V."/>
        </authorList>
    </citation>
    <scope>NUCLEOTIDE SEQUENCE [LARGE SCALE GENOMIC DNA]</scope>
    <source>
        <strain evidence="6">HR10_N</strain>
    </source>
</reference>
<evidence type="ECO:0000256" key="4">
    <source>
        <dbReference type="PROSITE-ProRule" id="PRU00134"/>
    </source>
</evidence>
<name>A0AAN8P8Y2_POLSC</name>
<dbReference type="Proteomes" id="UP001372834">
    <property type="component" value="Unassembled WGS sequence"/>
</dbReference>
<protein>
    <recommendedName>
        <fullName evidence="5">MYND-type domain-containing protein</fullName>
    </recommendedName>
</protein>
<evidence type="ECO:0000259" key="5">
    <source>
        <dbReference type="PROSITE" id="PS50865"/>
    </source>
</evidence>
<dbReference type="GO" id="GO:0005737">
    <property type="term" value="C:cytoplasm"/>
    <property type="evidence" value="ECO:0007669"/>
    <property type="project" value="InterPro"/>
</dbReference>
<evidence type="ECO:0000256" key="3">
    <source>
        <dbReference type="ARBA" id="ARBA00022833"/>
    </source>
</evidence>
<keyword evidence="2 4" id="KW-0863">Zinc-finger</keyword>
<evidence type="ECO:0000313" key="6">
    <source>
        <dbReference type="EMBL" id="KAK6621072.1"/>
    </source>
</evidence>
<evidence type="ECO:0000256" key="2">
    <source>
        <dbReference type="ARBA" id="ARBA00022771"/>
    </source>
</evidence>
<dbReference type="Gene3D" id="6.10.140.2220">
    <property type="match status" value="1"/>
</dbReference>
<dbReference type="GO" id="GO:0008270">
    <property type="term" value="F:zinc ion binding"/>
    <property type="evidence" value="ECO:0007669"/>
    <property type="project" value="UniProtKB-KW"/>
</dbReference>
<accession>A0AAN8P8Y2</accession>
<dbReference type="InterPro" id="IPR007320">
    <property type="entry name" value="PDCD2_C"/>
</dbReference>
<dbReference type="Pfam" id="PF04194">
    <property type="entry name" value="PDCD2_C"/>
    <property type="match status" value="1"/>
</dbReference>